<proteinExistence type="predicted"/>
<name>A0ABQ9UR21_SAGOE</name>
<dbReference type="InterPro" id="IPR003961">
    <property type="entry name" value="FN3_dom"/>
</dbReference>
<dbReference type="SUPFAM" id="SSF49265">
    <property type="entry name" value="Fibronectin type III"/>
    <property type="match status" value="1"/>
</dbReference>
<evidence type="ECO:0000256" key="1">
    <source>
        <dbReference type="SAM" id="MobiDB-lite"/>
    </source>
</evidence>
<keyword evidence="3" id="KW-1185">Reference proteome</keyword>
<comment type="caution">
    <text evidence="2">The sequence shown here is derived from an EMBL/GenBank/DDBJ whole genome shotgun (WGS) entry which is preliminary data.</text>
</comment>
<reference evidence="2 3" key="1">
    <citation type="submission" date="2023-05" db="EMBL/GenBank/DDBJ databases">
        <title>B98-5 Cell Line De Novo Hybrid Assembly: An Optical Mapping Approach.</title>
        <authorList>
            <person name="Kananen K."/>
            <person name="Auerbach J.A."/>
            <person name="Kautto E."/>
            <person name="Blachly J.S."/>
        </authorList>
    </citation>
    <scope>NUCLEOTIDE SEQUENCE [LARGE SCALE GENOMIC DNA]</scope>
    <source>
        <strain evidence="2">B95-8</strain>
        <tissue evidence="2">Cell line</tissue>
    </source>
</reference>
<accession>A0ABQ9UR21</accession>
<dbReference type="Proteomes" id="UP001266305">
    <property type="component" value="Unassembled WGS sequence"/>
</dbReference>
<protein>
    <submittedName>
        <fullName evidence="2">Uncharacterized protein</fullName>
    </submittedName>
</protein>
<organism evidence="2 3">
    <name type="scientific">Saguinus oedipus</name>
    <name type="common">Cotton-top tamarin</name>
    <name type="synonym">Oedipomidas oedipus</name>
    <dbReference type="NCBI Taxonomy" id="9490"/>
    <lineage>
        <taxon>Eukaryota</taxon>
        <taxon>Metazoa</taxon>
        <taxon>Chordata</taxon>
        <taxon>Craniata</taxon>
        <taxon>Vertebrata</taxon>
        <taxon>Euteleostomi</taxon>
        <taxon>Mammalia</taxon>
        <taxon>Eutheria</taxon>
        <taxon>Euarchontoglires</taxon>
        <taxon>Primates</taxon>
        <taxon>Haplorrhini</taxon>
        <taxon>Platyrrhini</taxon>
        <taxon>Cebidae</taxon>
        <taxon>Callitrichinae</taxon>
        <taxon>Saguinus</taxon>
    </lineage>
</organism>
<sequence>MTRHEYTLRHPLVHVSIAGKPWRLEGPGSTSQSLFASALQAPSEYETSPEQLFYRIAHLNRGQQYLLWVAAVTSAGRGNSSEKVTIEPAGKGEKPEAGAEGQTLPKAPFWNPGSPQTGALLAPLYL</sequence>
<evidence type="ECO:0000313" key="3">
    <source>
        <dbReference type="Proteomes" id="UP001266305"/>
    </source>
</evidence>
<evidence type="ECO:0000313" key="2">
    <source>
        <dbReference type="EMBL" id="KAK2099528.1"/>
    </source>
</evidence>
<dbReference type="InterPro" id="IPR036116">
    <property type="entry name" value="FN3_sf"/>
</dbReference>
<feature type="region of interest" description="Disordered" evidence="1">
    <location>
        <begin position="79"/>
        <end position="117"/>
    </location>
</feature>
<dbReference type="CDD" id="cd00063">
    <property type="entry name" value="FN3"/>
    <property type="match status" value="1"/>
</dbReference>
<dbReference type="Gene3D" id="2.60.40.10">
    <property type="entry name" value="Immunoglobulins"/>
    <property type="match status" value="1"/>
</dbReference>
<gene>
    <name evidence="2" type="ORF">P7K49_020876</name>
</gene>
<dbReference type="InterPro" id="IPR013783">
    <property type="entry name" value="Ig-like_fold"/>
</dbReference>
<dbReference type="EMBL" id="JASSZA010000010">
    <property type="protein sequence ID" value="KAK2099528.1"/>
    <property type="molecule type" value="Genomic_DNA"/>
</dbReference>